<organism evidence="2 3">
    <name type="scientific">Butyricicoccus intestinisimiae</name>
    <dbReference type="NCBI Taxonomy" id="2841509"/>
    <lineage>
        <taxon>Bacteria</taxon>
        <taxon>Bacillati</taxon>
        <taxon>Bacillota</taxon>
        <taxon>Clostridia</taxon>
        <taxon>Eubacteriales</taxon>
        <taxon>Butyricicoccaceae</taxon>
        <taxon>Butyricicoccus</taxon>
    </lineage>
</organism>
<keyword evidence="3" id="KW-1185">Reference proteome</keyword>
<comment type="caution">
    <text evidence="2">The sequence shown here is derived from an EMBL/GenBank/DDBJ whole genome shotgun (WGS) entry which is preliminary data.</text>
</comment>
<accession>A0ABS6ETX5</accession>
<reference evidence="2 3" key="1">
    <citation type="submission" date="2021-06" db="EMBL/GenBank/DDBJ databases">
        <authorList>
            <person name="Sun Q."/>
            <person name="Li D."/>
        </authorList>
    </citation>
    <scope>NUCLEOTIDE SEQUENCE [LARGE SCALE GENOMIC DNA]</scope>
    <source>
        <strain evidence="2 3">MSJd-7</strain>
    </source>
</reference>
<name>A0ABS6ETX5_9FIRM</name>
<feature type="domain" description="ANTAR" evidence="1">
    <location>
        <begin position="118"/>
        <end position="179"/>
    </location>
</feature>
<dbReference type="EMBL" id="JAHLQI010000004">
    <property type="protein sequence ID" value="MBU5490657.1"/>
    <property type="molecule type" value="Genomic_DNA"/>
</dbReference>
<sequence>MKRILLVGTSAKHMDDMKRIVYNVYAEKRIDSAYSAEQARGILQNNSFDFVIVDISSVNSWEYQITHTIYKQTSAFVLILVPQKFSTPVQNGHFRGMAVEKPISRVTFAQVLRLIDWVLSLQKEKEELQQRLSDICIVSRAKRLLMKKKQMSESEAYLYIKNQAMNQHQAKRAIAQNILNHYQT</sequence>
<evidence type="ECO:0000259" key="1">
    <source>
        <dbReference type="PROSITE" id="PS50921"/>
    </source>
</evidence>
<proteinExistence type="predicted"/>
<evidence type="ECO:0000313" key="3">
    <source>
        <dbReference type="Proteomes" id="UP000783588"/>
    </source>
</evidence>
<dbReference type="Pfam" id="PF03861">
    <property type="entry name" value="ANTAR"/>
    <property type="match status" value="1"/>
</dbReference>
<dbReference type="InterPro" id="IPR005561">
    <property type="entry name" value="ANTAR"/>
</dbReference>
<dbReference type="PROSITE" id="PS50921">
    <property type="entry name" value="ANTAR"/>
    <property type="match status" value="1"/>
</dbReference>
<dbReference type="RefSeq" id="WP_216470342.1">
    <property type="nucleotide sequence ID" value="NZ_JAHLQI010000004.1"/>
</dbReference>
<protein>
    <submittedName>
        <fullName evidence="2">ANTAR domain-containing protein</fullName>
    </submittedName>
</protein>
<dbReference type="Proteomes" id="UP000783588">
    <property type="component" value="Unassembled WGS sequence"/>
</dbReference>
<gene>
    <name evidence="2" type="ORF">KQI75_08510</name>
</gene>
<dbReference type="SMART" id="SM01012">
    <property type="entry name" value="ANTAR"/>
    <property type="match status" value="1"/>
</dbReference>
<evidence type="ECO:0000313" key="2">
    <source>
        <dbReference type="EMBL" id="MBU5490657.1"/>
    </source>
</evidence>